<name>A0ABQ3MEQ1_9PSEU</name>
<evidence type="ECO:0000313" key="3">
    <source>
        <dbReference type="EMBL" id="GHH42442.1"/>
    </source>
</evidence>
<dbReference type="PANTHER" id="PTHR35174">
    <property type="entry name" value="BLL7171 PROTEIN-RELATED"/>
    <property type="match status" value="1"/>
</dbReference>
<dbReference type="RefSeq" id="WP_191299330.1">
    <property type="nucleotide sequence ID" value="NZ_BNAR01000005.1"/>
</dbReference>
<accession>A0ABQ3MEQ1</accession>
<reference evidence="4" key="1">
    <citation type="journal article" date="2019" name="Int. J. Syst. Evol. Microbiol.">
        <title>The Global Catalogue of Microorganisms (GCM) 10K type strain sequencing project: providing services to taxonomists for standard genome sequencing and annotation.</title>
        <authorList>
            <consortium name="The Broad Institute Genomics Platform"/>
            <consortium name="The Broad Institute Genome Sequencing Center for Infectious Disease"/>
            <person name="Wu L."/>
            <person name="Ma J."/>
        </authorList>
    </citation>
    <scope>NUCLEOTIDE SEQUENCE [LARGE SCALE GENOMIC DNA]</scope>
    <source>
        <strain evidence="4">CGMCC 4.7367</strain>
    </source>
</reference>
<proteinExistence type="inferred from homology"/>
<dbReference type="InterPro" id="IPR011008">
    <property type="entry name" value="Dimeric_a/b-barrel"/>
</dbReference>
<protein>
    <recommendedName>
        <fullName evidence="2">YCII-related domain-containing protein</fullName>
    </recommendedName>
</protein>
<comment type="caution">
    <text evidence="3">The sequence shown here is derived from an EMBL/GenBank/DDBJ whole genome shotgun (WGS) entry which is preliminary data.</text>
</comment>
<dbReference type="EMBL" id="BNAR01000005">
    <property type="protein sequence ID" value="GHH42442.1"/>
    <property type="molecule type" value="Genomic_DNA"/>
</dbReference>
<evidence type="ECO:0000256" key="1">
    <source>
        <dbReference type="ARBA" id="ARBA00007689"/>
    </source>
</evidence>
<dbReference type="InterPro" id="IPR005545">
    <property type="entry name" value="YCII"/>
</dbReference>
<dbReference type="Gene3D" id="3.30.70.1060">
    <property type="entry name" value="Dimeric alpha+beta barrel"/>
    <property type="match status" value="1"/>
</dbReference>
<dbReference type="PANTHER" id="PTHR35174:SF3">
    <property type="entry name" value="BLL7171 PROTEIN"/>
    <property type="match status" value="1"/>
</dbReference>
<gene>
    <name evidence="3" type="ORF">GCM10017774_38820</name>
</gene>
<evidence type="ECO:0000313" key="4">
    <source>
        <dbReference type="Proteomes" id="UP000605568"/>
    </source>
</evidence>
<evidence type="ECO:0000259" key="2">
    <source>
        <dbReference type="Pfam" id="PF03795"/>
    </source>
</evidence>
<dbReference type="Proteomes" id="UP000605568">
    <property type="component" value="Unassembled WGS sequence"/>
</dbReference>
<organism evidence="3 4">
    <name type="scientific">Lentzea cavernae</name>
    <dbReference type="NCBI Taxonomy" id="2020703"/>
    <lineage>
        <taxon>Bacteria</taxon>
        <taxon>Bacillati</taxon>
        <taxon>Actinomycetota</taxon>
        <taxon>Actinomycetes</taxon>
        <taxon>Pseudonocardiales</taxon>
        <taxon>Pseudonocardiaceae</taxon>
        <taxon>Lentzea</taxon>
    </lineage>
</organism>
<comment type="similarity">
    <text evidence="1">Belongs to the YciI family.</text>
</comment>
<dbReference type="Pfam" id="PF03795">
    <property type="entry name" value="YCII"/>
    <property type="match status" value="1"/>
</dbReference>
<sequence length="118" mass="12967">MAKYMILIYGDAAQWDAMTEEQWQAHNAGHAAFAAKAGTRVLDGRQLENTPTATSLRADVHGQVHTTDGPFLETKEGIGGYYLLEASDLDEVLELAQLLPELNYTHSGLEIRPVVERG</sequence>
<keyword evidence="4" id="KW-1185">Reference proteome</keyword>
<dbReference type="SUPFAM" id="SSF54909">
    <property type="entry name" value="Dimeric alpha+beta barrel"/>
    <property type="match status" value="1"/>
</dbReference>
<feature type="domain" description="YCII-related" evidence="2">
    <location>
        <begin position="3"/>
        <end position="116"/>
    </location>
</feature>